<dbReference type="PANTHER" id="PTHR34861:SF10">
    <property type="entry name" value="CYCLASE"/>
    <property type="match status" value="1"/>
</dbReference>
<dbReference type="GO" id="GO:0004061">
    <property type="term" value="F:arylformamidase activity"/>
    <property type="evidence" value="ECO:0007669"/>
    <property type="project" value="InterPro"/>
</dbReference>
<keyword evidence="3" id="KW-1185">Reference proteome</keyword>
<sequence>MLFDASSDSFPKRSELPSIDGAPAGAAWFWGKDDELGRLNLLTPKRILAAKDLIKTGEIVNLDWRADLPNPPAFSRQKFKHTISPLGEAGFDDLYDMNTQSGSQWDGFRHVGLQHNNSVVFYNGLTKDEIHNSDRCGMQAWAKHGIAGRGVLVDYWAHANKSYDPVATHRISLKDILAVAKEKNITFQPGDILFVRSGFVGHYESLDDAAKKHLGTLKIPEHTFVGVEQTEEMLDFLHDNYFSAVVGDAPAFEAWPPQQLSLHQYLLPRWGAPIGEMWDLERLAEMCREKGQYTFFVTSSPANVHGGVGSHANAVAIF</sequence>
<dbReference type="InterPro" id="IPR037175">
    <property type="entry name" value="KFase_sf"/>
</dbReference>
<evidence type="ECO:0000313" key="2">
    <source>
        <dbReference type="EMBL" id="KAK3675614.1"/>
    </source>
</evidence>
<dbReference type="GO" id="GO:0019441">
    <property type="term" value="P:L-tryptophan catabolic process to kynurenine"/>
    <property type="evidence" value="ECO:0007669"/>
    <property type="project" value="InterPro"/>
</dbReference>
<organism evidence="2 3">
    <name type="scientific">Recurvomyces mirabilis</name>
    <dbReference type="NCBI Taxonomy" id="574656"/>
    <lineage>
        <taxon>Eukaryota</taxon>
        <taxon>Fungi</taxon>
        <taxon>Dikarya</taxon>
        <taxon>Ascomycota</taxon>
        <taxon>Pezizomycotina</taxon>
        <taxon>Dothideomycetes</taxon>
        <taxon>Dothideomycetidae</taxon>
        <taxon>Mycosphaerellales</taxon>
        <taxon>Teratosphaeriaceae</taxon>
        <taxon>Recurvomyces</taxon>
    </lineage>
</organism>
<dbReference type="Proteomes" id="UP001274830">
    <property type="component" value="Unassembled WGS sequence"/>
</dbReference>
<protein>
    <recommendedName>
        <fullName evidence="4">Cyclase</fullName>
    </recommendedName>
</protein>
<accession>A0AAE0WPY1</accession>
<evidence type="ECO:0000256" key="1">
    <source>
        <dbReference type="ARBA" id="ARBA00007865"/>
    </source>
</evidence>
<comment type="similarity">
    <text evidence="1">Belongs to the Cyclase 1 superfamily.</text>
</comment>
<dbReference type="PANTHER" id="PTHR34861">
    <property type="match status" value="1"/>
</dbReference>
<evidence type="ECO:0000313" key="3">
    <source>
        <dbReference type="Proteomes" id="UP001274830"/>
    </source>
</evidence>
<dbReference type="InterPro" id="IPR007325">
    <property type="entry name" value="KFase/CYL"/>
</dbReference>
<reference evidence="2" key="1">
    <citation type="submission" date="2023-07" db="EMBL/GenBank/DDBJ databases">
        <title>Black Yeasts Isolated from many extreme environments.</title>
        <authorList>
            <person name="Coleine C."/>
            <person name="Stajich J.E."/>
            <person name="Selbmann L."/>
        </authorList>
    </citation>
    <scope>NUCLEOTIDE SEQUENCE</scope>
    <source>
        <strain evidence="2">CCFEE 5485</strain>
    </source>
</reference>
<dbReference type="EMBL" id="JAUTXT010000014">
    <property type="protein sequence ID" value="KAK3675614.1"/>
    <property type="molecule type" value="Genomic_DNA"/>
</dbReference>
<dbReference type="AlphaFoldDB" id="A0AAE0WPY1"/>
<evidence type="ECO:0008006" key="4">
    <source>
        <dbReference type="Google" id="ProtNLM"/>
    </source>
</evidence>
<proteinExistence type="inferred from homology"/>
<comment type="caution">
    <text evidence="2">The sequence shown here is derived from an EMBL/GenBank/DDBJ whole genome shotgun (WGS) entry which is preliminary data.</text>
</comment>
<gene>
    <name evidence="2" type="ORF">LTR78_004698</name>
</gene>
<dbReference type="SUPFAM" id="SSF102198">
    <property type="entry name" value="Putative cyclase"/>
    <property type="match status" value="1"/>
</dbReference>
<name>A0AAE0WPY1_9PEZI</name>
<dbReference type="Gene3D" id="3.50.30.50">
    <property type="entry name" value="Putative cyclase"/>
    <property type="match status" value="1"/>
</dbReference>
<dbReference type="Pfam" id="PF04199">
    <property type="entry name" value="Cyclase"/>
    <property type="match status" value="1"/>
</dbReference>